<evidence type="ECO:0000259" key="1">
    <source>
        <dbReference type="SMART" id="SM01321"/>
    </source>
</evidence>
<accession>A0A0G0LEH7</accession>
<dbReference type="AlphaFoldDB" id="A0A0G0LEH7"/>
<dbReference type="GO" id="GO:0006313">
    <property type="term" value="P:DNA transposition"/>
    <property type="evidence" value="ECO:0007669"/>
    <property type="project" value="InterPro"/>
</dbReference>
<protein>
    <recommendedName>
        <fullName evidence="1">Transposase IS200-like domain-containing protein</fullName>
    </recommendedName>
</protein>
<dbReference type="PROSITE" id="PS51257">
    <property type="entry name" value="PROKAR_LIPOPROTEIN"/>
    <property type="match status" value="1"/>
</dbReference>
<dbReference type="PANTHER" id="PTHR36966:SF1">
    <property type="entry name" value="REP-ASSOCIATED TYROSINE TRANSPOSASE"/>
    <property type="match status" value="1"/>
</dbReference>
<dbReference type="InterPro" id="IPR036515">
    <property type="entry name" value="Transposase_17_sf"/>
</dbReference>
<dbReference type="GO" id="GO:0004803">
    <property type="term" value="F:transposase activity"/>
    <property type="evidence" value="ECO:0007669"/>
    <property type="project" value="InterPro"/>
</dbReference>
<dbReference type="Gene3D" id="3.30.70.1290">
    <property type="entry name" value="Transposase IS200-like"/>
    <property type="match status" value="1"/>
</dbReference>
<evidence type="ECO:0000313" key="3">
    <source>
        <dbReference type="Proteomes" id="UP000033841"/>
    </source>
</evidence>
<name>A0A0G0LEH7_9BACT</name>
<dbReference type="GO" id="GO:0043565">
    <property type="term" value="F:sequence-specific DNA binding"/>
    <property type="evidence" value="ECO:0007669"/>
    <property type="project" value="TreeGrafter"/>
</dbReference>
<evidence type="ECO:0000313" key="2">
    <source>
        <dbReference type="EMBL" id="KKQ90278.1"/>
    </source>
</evidence>
<dbReference type="PANTHER" id="PTHR36966">
    <property type="entry name" value="REP-ASSOCIATED TYROSINE TRANSPOSASE"/>
    <property type="match status" value="1"/>
</dbReference>
<dbReference type="InterPro" id="IPR002686">
    <property type="entry name" value="Transposase_17"/>
</dbReference>
<reference evidence="2 3" key="1">
    <citation type="journal article" date="2015" name="Nature">
        <title>rRNA introns, odd ribosomes, and small enigmatic genomes across a large radiation of phyla.</title>
        <authorList>
            <person name="Brown C.T."/>
            <person name="Hug L.A."/>
            <person name="Thomas B.C."/>
            <person name="Sharon I."/>
            <person name="Castelle C.J."/>
            <person name="Singh A."/>
            <person name="Wilkins M.J."/>
            <person name="Williams K.H."/>
            <person name="Banfield J.F."/>
        </authorList>
    </citation>
    <scope>NUCLEOTIDE SEQUENCE [LARGE SCALE GENOMIC DNA]</scope>
</reference>
<gene>
    <name evidence="2" type="ORF">UT14_C0041G0011</name>
</gene>
<sequence>MTIGAREKGNILGNITVGCRHACTVQVKLNRMGEIVDECWKEIPNHFKNVELDEYIVMPDHVHGIIVVGNRHVENVVGNRHACSVRVWGNDACFVRRNVQLLPTIIGSFKSASSKMIHWTGRNEFEWHKSYHDRIIRNEKELENVRRYIKNNPMNWGK</sequence>
<dbReference type="InterPro" id="IPR052715">
    <property type="entry name" value="RAYT_transposase"/>
</dbReference>
<comment type="caution">
    <text evidence="2">The sequence shown here is derived from an EMBL/GenBank/DDBJ whole genome shotgun (WGS) entry which is preliminary data.</text>
</comment>
<organism evidence="2 3">
    <name type="scientific">Candidatus Shapirobacteria bacterium GW2011_GWE1_38_92</name>
    <dbReference type="NCBI Taxonomy" id="1618489"/>
    <lineage>
        <taxon>Bacteria</taxon>
        <taxon>Candidatus Shapironibacteriota</taxon>
    </lineage>
</organism>
<dbReference type="Proteomes" id="UP000033841">
    <property type="component" value="Unassembled WGS sequence"/>
</dbReference>
<proteinExistence type="predicted"/>
<dbReference type="SUPFAM" id="SSF143422">
    <property type="entry name" value="Transposase IS200-like"/>
    <property type="match status" value="1"/>
</dbReference>
<feature type="domain" description="Transposase IS200-like" evidence="1">
    <location>
        <begin position="16"/>
        <end position="152"/>
    </location>
</feature>
<dbReference type="SMART" id="SM01321">
    <property type="entry name" value="Y1_Tnp"/>
    <property type="match status" value="1"/>
</dbReference>
<dbReference type="EMBL" id="LBVR01000041">
    <property type="protein sequence ID" value="KKQ90278.1"/>
    <property type="molecule type" value="Genomic_DNA"/>
</dbReference>